<dbReference type="Proteomes" id="UP001151760">
    <property type="component" value="Unassembled WGS sequence"/>
</dbReference>
<reference evidence="2" key="2">
    <citation type="submission" date="2022-01" db="EMBL/GenBank/DDBJ databases">
        <authorList>
            <person name="Yamashiro T."/>
            <person name="Shiraishi A."/>
            <person name="Satake H."/>
            <person name="Nakayama K."/>
        </authorList>
    </citation>
    <scope>NUCLEOTIDE SEQUENCE</scope>
</reference>
<accession>A0ABQ5GNI2</accession>
<reference evidence="2" key="1">
    <citation type="journal article" date="2022" name="Int. J. Mol. Sci.">
        <title>Draft Genome of Tanacetum Coccineum: Genomic Comparison of Closely Related Tanacetum-Family Plants.</title>
        <authorList>
            <person name="Yamashiro T."/>
            <person name="Shiraishi A."/>
            <person name="Nakayama K."/>
            <person name="Satake H."/>
        </authorList>
    </citation>
    <scope>NUCLEOTIDE SEQUENCE</scope>
</reference>
<keyword evidence="3" id="KW-1185">Reference proteome</keyword>
<comment type="caution">
    <text evidence="2">The sequence shown here is derived from an EMBL/GenBank/DDBJ whole genome shotgun (WGS) entry which is preliminary data.</text>
</comment>
<name>A0ABQ5GNI2_9ASTR</name>
<evidence type="ECO:0000256" key="1">
    <source>
        <dbReference type="SAM" id="MobiDB-lite"/>
    </source>
</evidence>
<protein>
    <submittedName>
        <fullName evidence="2">Uncharacterized protein</fullName>
    </submittedName>
</protein>
<dbReference type="EMBL" id="BQNB010018655">
    <property type="protein sequence ID" value="GJT76796.1"/>
    <property type="molecule type" value="Genomic_DNA"/>
</dbReference>
<feature type="compositionally biased region" description="Polar residues" evidence="1">
    <location>
        <begin position="133"/>
        <end position="146"/>
    </location>
</feature>
<gene>
    <name evidence="2" type="ORF">Tco_1043521</name>
</gene>
<feature type="region of interest" description="Disordered" evidence="1">
    <location>
        <begin position="131"/>
        <end position="166"/>
    </location>
</feature>
<evidence type="ECO:0000313" key="3">
    <source>
        <dbReference type="Proteomes" id="UP001151760"/>
    </source>
</evidence>
<sequence>MPSPQVYTTVPSAAFSPLYTMSSNASPQSFPSTYQNPSSFSPAPLLAAPISGPFHVPLNSSVMPKEGLISTPLIVLGFVDQSTAKEMKLKFDIQNNRKAFVTSISDSKTVPSFEELRTKVLNQESRLHRIQAAQHSEQQSAFVSQTSAASDNRSSRSNYNGARNNNGRNQQLILRIALPSPYSQVTLTSSPHLSVTDPLPLATNKDSQELWDCLRGLNPLDSVFRQEHLPPCYPPRERGFLEYLFQCAHASDEPSCVIKHFVGSASPEWLSPCRDTSHSSPIPFILFLLPRLIYSLGSLGLMDKEETSHSVTQLSYSLFYQTLMEYALETEVKETSSHSCPVRVLDFRSRISKSSTVKERNERARARERLDGMNGLSLRALSQRKEDLNWGSGSRIIRSEISTGCFDPLSHEYKRGFLSSIPAHPSKPLTLARCSSKIEKSPIQLAEQP</sequence>
<feature type="compositionally biased region" description="Low complexity" evidence="1">
    <location>
        <begin position="147"/>
        <end position="166"/>
    </location>
</feature>
<organism evidence="2 3">
    <name type="scientific">Tanacetum coccineum</name>
    <dbReference type="NCBI Taxonomy" id="301880"/>
    <lineage>
        <taxon>Eukaryota</taxon>
        <taxon>Viridiplantae</taxon>
        <taxon>Streptophyta</taxon>
        <taxon>Embryophyta</taxon>
        <taxon>Tracheophyta</taxon>
        <taxon>Spermatophyta</taxon>
        <taxon>Magnoliopsida</taxon>
        <taxon>eudicotyledons</taxon>
        <taxon>Gunneridae</taxon>
        <taxon>Pentapetalae</taxon>
        <taxon>asterids</taxon>
        <taxon>campanulids</taxon>
        <taxon>Asterales</taxon>
        <taxon>Asteraceae</taxon>
        <taxon>Asteroideae</taxon>
        <taxon>Anthemideae</taxon>
        <taxon>Anthemidinae</taxon>
        <taxon>Tanacetum</taxon>
    </lineage>
</organism>
<evidence type="ECO:0000313" key="2">
    <source>
        <dbReference type="EMBL" id="GJT76796.1"/>
    </source>
</evidence>
<proteinExistence type="predicted"/>